<evidence type="ECO:0000259" key="6">
    <source>
        <dbReference type="SMART" id="SM00563"/>
    </source>
</evidence>
<evidence type="ECO:0000256" key="5">
    <source>
        <dbReference type="ARBA" id="ARBA00023315"/>
    </source>
</evidence>
<evidence type="ECO:0000256" key="2">
    <source>
        <dbReference type="ARBA" id="ARBA00022516"/>
    </source>
</evidence>
<keyword evidence="8" id="KW-1185">Reference proteome</keyword>
<dbReference type="STRING" id="1029756.W911_07565"/>
<dbReference type="Proteomes" id="UP000018542">
    <property type="component" value="Chromosome"/>
</dbReference>
<dbReference type="PANTHER" id="PTHR10434">
    <property type="entry name" value="1-ACYL-SN-GLYCEROL-3-PHOSPHATE ACYLTRANSFERASE"/>
    <property type="match status" value="1"/>
</dbReference>
<organism evidence="7 8">
    <name type="scientific">Hyphomicrobium nitrativorans NL23</name>
    <dbReference type="NCBI Taxonomy" id="1029756"/>
    <lineage>
        <taxon>Bacteria</taxon>
        <taxon>Pseudomonadati</taxon>
        <taxon>Pseudomonadota</taxon>
        <taxon>Alphaproteobacteria</taxon>
        <taxon>Hyphomicrobiales</taxon>
        <taxon>Hyphomicrobiaceae</taxon>
        <taxon>Hyphomicrobium</taxon>
    </lineage>
</organism>
<evidence type="ECO:0000256" key="1">
    <source>
        <dbReference type="ARBA" id="ARBA00005189"/>
    </source>
</evidence>
<keyword evidence="3 7" id="KW-0808">Transferase</keyword>
<dbReference type="KEGG" id="hni:W911_07565"/>
<keyword evidence="5 7" id="KW-0012">Acyltransferase</keyword>
<accession>V5SCN1</accession>
<dbReference type="SMART" id="SM00563">
    <property type="entry name" value="PlsC"/>
    <property type="match status" value="1"/>
</dbReference>
<dbReference type="HOGENOM" id="CLU_027938_0_2_5"/>
<name>V5SCN1_9HYPH</name>
<dbReference type="SUPFAM" id="SSF69593">
    <property type="entry name" value="Glycerol-3-phosphate (1)-acyltransferase"/>
    <property type="match status" value="1"/>
</dbReference>
<protein>
    <submittedName>
        <fullName evidence="7">Glycerol acyltransferase</fullName>
    </submittedName>
</protein>
<dbReference type="AlphaFoldDB" id="V5SCN1"/>
<dbReference type="GO" id="GO:0003841">
    <property type="term" value="F:1-acylglycerol-3-phosphate O-acyltransferase activity"/>
    <property type="evidence" value="ECO:0007669"/>
    <property type="project" value="TreeGrafter"/>
</dbReference>
<feature type="domain" description="Phospholipid/glycerol acyltransferase" evidence="6">
    <location>
        <begin position="82"/>
        <end position="207"/>
    </location>
</feature>
<comment type="pathway">
    <text evidence="1">Lipid metabolism.</text>
</comment>
<reference evidence="7 8" key="1">
    <citation type="journal article" date="2014" name="Genome Announc.">
        <title>Complete Genome Sequence of Hyphomicrobium nitrativorans Strain NL23, a Denitrifying Bacterium Isolated from Biofilm of a Methanol-Fed Denitrification System Treating Seawater at the Montreal Biodome.</title>
        <authorList>
            <person name="Martineau C."/>
            <person name="Villeneuve C."/>
            <person name="Mauffrey F."/>
            <person name="Villemur R."/>
        </authorList>
    </citation>
    <scope>NUCLEOTIDE SEQUENCE [LARGE SCALE GENOMIC DNA]</scope>
    <source>
        <strain evidence="7">NL23</strain>
    </source>
</reference>
<dbReference type="PANTHER" id="PTHR10434:SF64">
    <property type="entry name" value="1-ACYL-SN-GLYCEROL-3-PHOSPHATE ACYLTRANSFERASE-RELATED"/>
    <property type="match status" value="1"/>
</dbReference>
<keyword evidence="2" id="KW-0444">Lipid biosynthesis</keyword>
<dbReference type="InterPro" id="IPR002123">
    <property type="entry name" value="Plipid/glycerol_acylTrfase"/>
</dbReference>
<dbReference type="PATRIC" id="fig|1029756.8.peg.1583"/>
<evidence type="ECO:0000256" key="3">
    <source>
        <dbReference type="ARBA" id="ARBA00022679"/>
    </source>
</evidence>
<dbReference type="EMBL" id="CP006912">
    <property type="protein sequence ID" value="AHB48278.1"/>
    <property type="molecule type" value="Genomic_DNA"/>
</dbReference>
<evidence type="ECO:0000313" key="7">
    <source>
        <dbReference type="EMBL" id="AHB48278.1"/>
    </source>
</evidence>
<dbReference type="CDD" id="cd07989">
    <property type="entry name" value="LPLAT_AGPAT-like"/>
    <property type="match status" value="1"/>
</dbReference>
<evidence type="ECO:0000256" key="4">
    <source>
        <dbReference type="ARBA" id="ARBA00023098"/>
    </source>
</evidence>
<dbReference type="GO" id="GO:0006654">
    <property type="term" value="P:phosphatidic acid biosynthetic process"/>
    <property type="evidence" value="ECO:0007669"/>
    <property type="project" value="TreeGrafter"/>
</dbReference>
<proteinExistence type="predicted"/>
<evidence type="ECO:0000313" key="8">
    <source>
        <dbReference type="Proteomes" id="UP000018542"/>
    </source>
</evidence>
<gene>
    <name evidence="7" type="ORF">W911_07565</name>
</gene>
<keyword evidence="4" id="KW-0443">Lipid metabolism</keyword>
<sequence length="311" mass="33886">MRLFSARGRRTSGRFSMGTLRAAAILGGFFTLTVPLMPVQAALLRVSPRGARQFPNWYHRQVCRLLGVRLHIEGEISPDRPVLVVANHTSWLDIPVLSAVAPLSFVAKKDVARWPFVSTLAKLQRTVFVDRERRSAVGETTNEMTARLAAGDAVVLFAEGTSSDGNRVLPFKTSLFAAAKPPARAGERPSAQAGSDVVVQTLSLVYTRLHGVPINRAARPLVGWYGDMEMQSHAWALLKAGPLDVSIRIGAPIPLEAFADRKDLARRSEDEIRRNVVQILRSYPRDAEIAVTRPAGGFAAASASGGRSVFR</sequence>
<dbReference type="Pfam" id="PF01553">
    <property type="entry name" value="Acyltransferase"/>
    <property type="match status" value="1"/>
</dbReference>